<evidence type="ECO:0000313" key="1">
    <source>
        <dbReference type="EMBL" id="MCU9850475.1"/>
    </source>
</evidence>
<sequence>MDYKEIMKMFDPDRIAKMFNAEEFQSALKSAADQPFDMGELIASNQKNFEAMMAANRAAAEAYQDFYRKQMAIFEEVTSGAQEEIKKANKPGGTGTLDPKEVYRRAVEKALILMAEFASAARKAQDDAAAIMEARVKEAVREVRKG</sequence>
<dbReference type="RefSeq" id="WP_263340631.1">
    <property type="nucleotide sequence ID" value="NZ_JAOVQO010000032.1"/>
</dbReference>
<protein>
    <submittedName>
        <fullName evidence="1">Phasin family protein</fullName>
    </submittedName>
</protein>
<organism evidence="1 2">
    <name type="scientific">Albidovulum salinarum</name>
    <dbReference type="NCBI Taxonomy" id="2984153"/>
    <lineage>
        <taxon>Bacteria</taxon>
        <taxon>Pseudomonadati</taxon>
        <taxon>Pseudomonadota</taxon>
        <taxon>Alphaproteobacteria</taxon>
        <taxon>Rhodobacterales</taxon>
        <taxon>Paracoccaceae</taxon>
        <taxon>Albidovulum</taxon>
    </lineage>
</organism>
<comment type="caution">
    <text evidence="1">The sequence shown here is derived from an EMBL/GenBank/DDBJ whole genome shotgun (WGS) entry which is preliminary data.</text>
</comment>
<gene>
    <name evidence="1" type="ORF">OEZ60_21045</name>
</gene>
<dbReference type="EMBL" id="JAOVQO010000032">
    <property type="protein sequence ID" value="MCU9850475.1"/>
    <property type="molecule type" value="Genomic_DNA"/>
</dbReference>
<reference evidence="1 2" key="1">
    <citation type="submission" date="2022-10" db="EMBL/GenBank/DDBJ databases">
        <title>Defluviimonas sp. nov., isolated from ocean surface sediments.</title>
        <authorList>
            <person name="He W."/>
            <person name="Wang L."/>
            <person name="Zhang D.-F."/>
        </authorList>
    </citation>
    <scope>NUCLEOTIDE SEQUENCE [LARGE SCALE GENOMIC DNA]</scope>
    <source>
        <strain evidence="1 2">WL0024</strain>
    </source>
</reference>
<keyword evidence="2" id="KW-1185">Reference proteome</keyword>
<proteinExistence type="predicted"/>
<dbReference type="Proteomes" id="UP001209535">
    <property type="component" value="Unassembled WGS sequence"/>
</dbReference>
<evidence type="ECO:0000313" key="2">
    <source>
        <dbReference type="Proteomes" id="UP001209535"/>
    </source>
</evidence>
<accession>A0ABT2XA15</accession>
<name>A0ABT2XA15_9RHOB</name>